<evidence type="ECO:0000313" key="1">
    <source>
        <dbReference type="EMBL" id="QFZ20050.1"/>
    </source>
</evidence>
<gene>
    <name evidence="1" type="ORF">EKG83_23845</name>
</gene>
<dbReference type="InterPro" id="IPR011009">
    <property type="entry name" value="Kinase-like_dom_sf"/>
</dbReference>
<reference evidence="2" key="1">
    <citation type="journal article" date="2021" name="Curr. Microbiol.">
        <title>Complete genome of nocamycin-producing strain Saccharothrix syringae NRRL B-16468 reveals the biosynthetic potential for secondary metabolites.</title>
        <authorList>
            <person name="Mo X."/>
            <person name="Yang S."/>
        </authorList>
    </citation>
    <scope>NUCLEOTIDE SEQUENCE [LARGE SCALE GENOMIC DNA]</scope>
    <source>
        <strain evidence="2">ATCC 51364 / DSM 43886 / JCM 6844 / KCTC 9398 / NBRC 14523 / NRRL B-16468 / INA 2240</strain>
    </source>
</reference>
<dbReference type="RefSeq" id="WP_051765780.1">
    <property type="nucleotide sequence ID" value="NZ_CP034550.1"/>
</dbReference>
<dbReference type="InterPro" id="IPR006748">
    <property type="entry name" value="NH2Glyco/OHUrea_AB-resist_kin"/>
</dbReference>
<dbReference type="GO" id="GO:0019748">
    <property type="term" value="P:secondary metabolic process"/>
    <property type="evidence" value="ECO:0007669"/>
    <property type="project" value="InterPro"/>
</dbReference>
<proteinExistence type="predicted"/>
<dbReference type="SUPFAM" id="SSF56112">
    <property type="entry name" value="Protein kinase-like (PK-like)"/>
    <property type="match status" value="1"/>
</dbReference>
<dbReference type="EMBL" id="CP034550">
    <property type="protein sequence ID" value="QFZ20050.1"/>
    <property type="molecule type" value="Genomic_DNA"/>
</dbReference>
<keyword evidence="1" id="KW-0808">Transferase</keyword>
<evidence type="ECO:0000313" key="2">
    <source>
        <dbReference type="Proteomes" id="UP000325787"/>
    </source>
</evidence>
<dbReference type="OrthoDB" id="3638028at2"/>
<dbReference type="AlphaFoldDB" id="A0A5Q0H2K0"/>
<organism evidence="1 2">
    <name type="scientific">Saccharothrix syringae</name>
    <name type="common">Nocardiopsis syringae</name>
    <dbReference type="NCBI Taxonomy" id="103733"/>
    <lineage>
        <taxon>Bacteria</taxon>
        <taxon>Bacillati</taxon>
        <taxon>Actinomycetota</taxon>
        <taxon>Actinomycetes</taxon>
        <taxon>Pseudonocardiales</taxon>
        <taxon>Pseudonocardiaceae</taxon>
        <taxon>Saccharothrix</taxon>
    </lineage>
</organism>
<dbReference type="GO" id="GO:0016773">
    <property type="term" value="F:phosphotransferase activity, alcohol group as acceptor"/>
    <property type="evidence" value="ECO:0007669"/>
    <property type="project" value="InterPro"/>
</dbReference>
<sequence length="256" mass="27183">MVGVDGGLAGRMARRFGEGVRPWLEGLPALVAELCARWGLEVEGPLSGGTSHALRCRRAGVPVVLKLTPEPALAQAERAALRVWGPSPRVVRVLEADTARGALLLEGLVPGTPAADGPGLLEVLRALHVPAPEGFPPLAQRVDFVFGLLARRHPGDHSRAHAEASRLARDRVPRVLLHGDLHPANVLDAGPRGLVVIDPRACVGDAACDAVDFAYLGPDLRARIEWLSAVVDGDRLAAWCRVFAAFHPDHPAVRSA</sequence>
<dbReference type="Proteomes" id="UP000325787">
    <property type="component" value="Chromosome"/>
</dbReference>
<keyword evidence="2" id="KW-1185">Reference proteome</keyword>
<accession>A0A5Q0H2K0</accession>
<dbReference type="KEGG" id="ssyi:EKG83_23845"/>
<dbReference type="Gene3D" id="1.10.510.10">
    <property type="entry name" value="Transferase(Phosphotransferase) domain 1"/>
    <property type="match status" value="1"/>
</dbReference>
<dbReference type="Pfam" id="PF04655">
    <property type="entry name" value="APH_6_hur"/>
    <property type="match status" value="1"/>
</dbReference>
<name>A0A5Q0H2K0_SACSY</name>
<protein>
    <submittedName>
        <fullName evidence="1">Aminoglycoside phosphotransferase</fullName>
    </submittedName>
</protein>